<organism evidence="2 3">
    <name type="scientific">Fimbriiglobus ruber</name>
    <dbReference type="NCBI Taxonomy" id="1908690"/>
    <lineage>
        <taxon>Bacteria</taxon>
        <taxon>Pseudomonadati</taxon>
        <taxon>Planctomycetota</taxon>
        <taxon>Planctomycetia</taxon>
        <taxon>Gemmatales</taxon>
        <taxon>Gemmataceae</taxon>
        <taxon>Fimbriiglobus</taxon>
    </lineage>
</organism>
<sequence>MRKVHELLARHNLSLDDVKGVPLEEGYAEDLTEASSRQLWQDHIWSAVAKLYFCRHFKRTGRSGIHHMVIGKPSNIAVVKYITAYLIRTGDALAKEAAAGHDSKQTFINSFRKGFACRIYGRVDEEIKNARAGKMTDSSTGRTLIVLPVYEKANRDIAGFLASHGMHPRDARSRLAISDRAGFVAGREAANTVSLATNAVGLAGVRQIAGQGGDGA</sequence>
<evidence type="ECO:0000259" key="1">
    <source>
        <dbReference type="Pfam" id="PF23771"/>
    </source>
</evidence>
<evidence type="ECO:0000313" key="3">
    <source>
        <dbReference type="Proteomes" id="UP000214646"/>
    </source>
</evidence>
<accession>A0A225DLS9</accession>
<reference evidence="3" key="1">
    <citation type="submission" date="2017-06" db="EMBL/GenBank/DDBJ databases">
        <title>Genome analysis of Fimbriiglobus ruber SP5, the first member of the order Planctomycetales with confirmed chitinolytic capability.</title>
        <authorList>
            <person name="Ravin N.V."/>
            <person name="Rakitin A.L."/>
            <person name="Ivanova A.A."/>
            <person name="Beletsky A.V."/>
            <person name="Kulichevskaya I.S."/>
            <person name="Mardanov A.V."/>
            <person name="Dedysh S.N."/>
        </authorList>
    </citation>
    <scope>NUCLEOTIDE SEQUENCE [LARGE SCALE GENOMIC DNA]</scope>
    <source>
        <strain evidence="3">SP5</strain>
    </source>
</reference>
<keyword evidence="3" id="KW-1185">Reference proteome</keyword>
<dbReference type="InterPro" id="IPR055592">
    <property type="entry name" value="DUF7168"/>
</dbReference>
<dbReference type="AlphaFoldDB" id="A0A225DLS9"/>
<dbReference type="Pfam" id="PF23771">
    <property type="entry name" value="DUF7168"/>
    <property type="match status" value="1"/>
</dbReference>
<protein>
    <recommendedName>
        <fullName evidence="1">DUF7168 domain-containing protein</fullName>
    </recommendedName>
</protein>
<dbReference type="Proteomes" id="UP000214646">
    <property type="component" value="Unassembled WGS sequence"/>
</dbReference>
<evidence type="ECO:0000313" key="2">
    <source>
        <dbReference type="EMBL" id="OWK42420.1"/>
    </source>
</evidence>
<name>A0A225DLS9_9BACT</name>
<gene>
    <name evidence="2" type="ORF">FRUB_04498</name>
</gene>
<comment type="caution">
    <text evidence="2">The sequence shown here is derived from an EMBL/GenBank/DDBJ whole genome shotgun (WGS) entry which is preliminary data.</text>
</comment>
<feature type="domain" description="DUF7168" evidence="1">
    <location>
        <begin position="31"/>
        <end position="131"/>
    </location>
</feature>
<dbReference type="EMBL" id="NIDE01000005">
    <property type="protein sequence ID" value="OWK42420.1"/>
    <property type="molecule type" value="Genomic_DNA"/>
</dbReference>
<proteinExistence type="predicted"/>